<feature type="domain" description="Ketopantoate reductase N-terminal" evidence="5">
    <location>
        <begin position="6"/>
        <end position="155"/>
    </location>
</feature>
<dbReference type="GO" id="GO:0008677">
    <property type="term" value="F:2-dehydropantoate 2-reductase activity"/>
    <property type="evidence" value="ECO:0007669"/>
    <property type="project" value="UniProtKB-EC"/>
</dbReference>
<dbReference type="AlphaFoldDB" id="A0A8H7Q1P5"/>
<protein>
    <recommendedName>
        <fullName evidence="4">2-dehydropantoate 2-reductase</fullName>
        <ecNumber evidence="4">1.1.1.169</ecNumber>
    </recommendedName>
    <alternativeName>
        <fullName evidence="4">Ketopantoate reductase</fullName>
    </alternativeName>
</protein>
<feature type="domain" description="Ketopantoate reductase C-terminal" evidence="6">
    <location>
        <begin position="185"/>
        <end position="307"/>
    </location>
</feature>
<accession>A0A8H7Q1P5</accession>
<evidence type="ECO:0000313" key="8">
    <source>
        <dbReference type="Proteomes" id="UP000654370"/>
    </source>
</evidence>
<dbReference type="EC" id="1.1.1.169" evidence="4"/>
<dbReference type="InterPro" id="IPR008927">
    <property type="entry name" value="6-PGluconate_DH-like_C_sf"/>
</dbReference>
<dbReference type="PANTHER" id="PTHR21708">
    <property type="entry name" value="PROBABLE 2-DEHYDROPANTOATE 2-REDUCTASE"/>
    <property type="match status" value="1"/>
</dbReference>
<proteinExistence type="inferred from homology"/>
<comment type="catalytic activity">
    <reaction evidence="4">
        <text>(R)-pantoate + NADP(+) = 2-dehydropantoate + NADPH + H(+)</text>
        <dbReference type="Rhea" id="RHEA:16233"/>
        <dbReference type="ChEBI" id="CHEBI:11561"/>
        <dbReference type="ChEBI" id="CHEBI:15378"/>
        <dbReference type="ChEBI" id="CHEBI:15980"/>
        <dbReference type="ChEBI" id="CHEBI:57783"/>
        <dbReference type="ChEBI" id="CHEBI:58349"/>
        <dbReference type="EC" id="1.1.1.169"/>
    </reaction>
</comment>
<dbReference type="Gene3D" id="3.40.50.720">
    <property type="entry name" value="NAD(P)-binding Rossmann-like Domain"/>
    <property type="match status" value="1"/>
</dbReference>
<evidence type="ECO:0000259" key="6">
    <source>
        <dbReference type="Pfam" id="PF08546"/>
    </source>
</evidence>
<dbReference type="PANTHER" id="PTHR21708:SF26">
    <property type="entry name" value="2-DEHYDROPANTOATE 2-REDUCTASE"/>
    <property type="match status" value="1"/>
</dbReference>
<dbReference type="GO" id="GO:0015940">
    <property type="term" value="P:pantothenate biosynthetic process"/>
    <property type="evidence" value="ECO:0007669"/>
    <property type="project" value="InterPro"/>
</dbReference>
<dbReference type="InterPro" id="IPR013752">
    <property type="entry name" value="KPA_reductase"/>
</dbReference>
<dbReference type="GO" id="GO:0005737">
    <property type="term" value="C:cytoplasm"/>
    <property type="evidence" value="ECO:0007669"/>
    <property type="project" value="TreeGrafter"/>
</dbReference>
<dbReference type="InterPro" id="IPR036291">
    <property type="entry name" value="NAD(P)-bd_dom_sf"/>
</dbReference>
<dbReference type="InterPro" id="IPR051402">
    <property type="entry name" value="KPR-Related"/>
</dbReference>
<comment type="similarity">
    <text evidence="1 4">Belongs to the ketopantoate reductase family.</text>
</comment>
<dbReference type="SUPFAM" id="SSF48179">
    <property type="entry name" value="6-phosphogluconate dehydrogenase C-terminal domain-like"/>
    <property type="match status" value="1"/>
</dbReference>
<evidence type="ECO:0000256" key="1">
    <source>
        <dbReference type="ARBA" id="ARBA00007870"/>
    </source>
</evidence>
<keyword evidence="8" id="KW-1185">Reference proteome</keyword>
<dbReference type="OrthoDB" id="3609at2759"/>
<organism evidence="7 8">
    <name type="scientific">Mortierella isabellina</name>
    <name type="common">Filamentous fungus</name>
    <name type="synonym">Umbelopsis isabellina</name>
    <dbReference type="NCBI Taxonomy" id="91625"/>
    <lineage>
        <taxon>Eukaryota</taxon>
        <taxon>Fungi</taxon>
        <taxon>Fungi incertae sedis</taxon>
        <taxon>Mucoromycota</taxon>
        <taxon>Mucoromycotina</taxon>
        <taxon>Umbelopsidomycetes</taxon>
        <taxon>Umbelopsidales</taxon>
        <taxon>Umbelopsidaceae</taxon>
        <taxon>Umbelopsis</taxon>
    </lineage>
</organism>
<keyword evidence="2 4" id="KW-0521">NADP</keyword>
<sequence length="316" mass="35145">MSTHTVVVGAGAIGCVYGWRLSHNAEVMTVCRSNYDIVNQEGFAIDSEKWGEGVFRPARVFRTTEEAAQVEYDYVIVTMKALPDVYDVSEIIRPVVTVGKTSIVLIQNGLGVEEPILTAYPANPLLSVVAYIASSQTVPGKIKMMSAENLIMAEYRQPNVDGEQQKNRLHELFLKGDVSMKVVPDIEEPRWQKLILIAGIASTCVATNLDTSGVTTFAPSAELFRNVMRDIVAVADAYGYKYDKEKEVEIMFKRVASLNAYKPSMYLDFTRNQPMEVEVILGTALRRAKQKNVHVPYLETMYAVCSALNSNKQGKL</sequence>
<gene>
    <name evidence="7" type="ORF">INT43_006744</name>
</gene>
<evidence type="ECO:0000259" key="5">
    <source>
        <dbReference type="Pfam" id="PF02558"/>
    </source>
</evidence>
<keyword evidence="3 4" id="KW-0560">Oxidoreductase</keyword>
<dbReference type="Proteomes" id="UP000654370">
    <property type="component" value="Unassembled WGS sequence"/>
</dbReference>
<evidence type="ECO:0000256" key="2">
    <source>
        <dbReference type="ARBA" id="ARBA00022857"/>
    </source>
</evidence>
<comment type="function">
    <text evidence="4">Catalyzes the NADPH-dependent reduction of ketopantoate into pantoic acid.</text>
</comment>
<dbReference type="SUPFAM" id="SSF51735">
    <property type="entry name" value="NAD(P)-binding Rossmann-fold domains"/>
    <property type="match status" value="1"/>
</dbReference>
<comment type="caution">
    <text evidence="7">The sequence shown here is derived from an EMBL/GenBank/DDBJ whole genome shotgun (WGS) entry which is preliminary data.</text>
</comment>
<name>A0A8H7Q1P5_MORIS</name>
<reference evidence="7" key="1">
    <citation type="submission" date="2020-12" db="EMBL/GenBank/DDBJ databases">
        <title>Metabolic potential, ecology and presence of endohyphal bacteria is reflected in genomic diversity of Mucoromycotina.</title>
        <authorList>
            <person name="Muszewska A."/>
            <person name="Okrasinska A."/>
            <person name="Steczkiewicz K."/>
            <person name="Drgas O."/>
            <person name="Orlowska M."/>
            <person name="Perlinska-Lenart U."/>
            <person name="Aleksandrzak-Piekarczyk T."/>
            <person name="Szatraj K."/>
            <person name="Zielenkiewicz U."/>
            <person name="Pilsyk S."/>
            <person name="Malc E."/>
            <person name="Mieczkowski P."/>
            <person name="Kruszewska J.S."/>
            <person name="Biernat P."/>
            <person name="Pawlowska J."/>
        </authorList>
    </citation>
    <scope>NUCLEOTIDE SEQUENCE</scope>
    <source>
        <strain evidence="7">WA0000067209</strain>
    </source>
</reference>
<dbReference type="InterPro" id="IPR013328">
    <property type="entry name" value="6PGD_dom2"/>
</dbReference>
<dbReference type="Gene3D" id="1.10.1040.10">
    <property type="entry name" value="N-(1-d-carboxylethyl)-l-norvaline Dehydrogenase, domain 2"/>
    <property type="match status" value="1"/>
</dbReference>
<dbReference type="FunFam" id="1.10.1040.10:FF:000017">
    <property type="entry name" value="2-dehydropantoate 2-reductase"/>
    <property type="match status" value="1"/>
</dbReference>
<evidence type="ECO:0000256" key="4">
    <source>
        <dbReference type="RuleBase" id="RU362068"/>
    </source>
</evidence>
<dbReference type="Pfam" id="PF08546">
    <property type="entry name" value="ApbA_C"/>
    <property type="match status" value="1"/>
</dbReference>
<dbReference type="EMBL" id="JAEPQZ010000003">
    <property type="protein sequence ID" value="KAG2183733.1"/>
    <property type="molecule type" value="Genomic_DNA"/>
</dbReference>
<dbReference type="Pfam" id="PF02558">
    <property type="entry name" value="ApbA"/>
    <property type="match status" value="1"/>
</dbReference>
<evidence type="ECO:0000313" key="7">
    <source>
        <dbReference type="EMBL" id="KAG2183733.1"/>
    </source>
</evidence>
<evidence type="ECO:0000256" key="3">
    <source>
        <dbReference type="ARBA" id="ARBA00023002"/>
    </source>
</evidence>
<dbReference type="InterPro" id="IPR013332">
    <property type="entry name" value="KPR_N"/>
</dbReference>
<dbReference type="InterPro" id="IPR003710">
    <property type="entry name" value="ApbA"/>
</dbReference>
<dbReference type="NCBIfam" id="TIGR00745">
    <property type="entry name" value="apbA_panE"/>
    <property type="match status" value="1"/>
</dbReference>